<protein>
    <submittedName>
        <fullName evidence="2">Transcriptional regulators</fullName>
    </submittedName>
</protein>
<gene>
    <name evidence="2" type="ORF">NO1_0343</name>
</gene>
<dbReference type="PROSITE" id="PS50943">
    <property type="entry name" value="HTH_CROC1"/>
    <property type="match status" value="1"/>
</dbReference>
<feature type="domain" description="HTH cro/C1-type" evidence="1">
    <location>
        <begin position="19"/>
        <end position="74"/>
    </location>
</feature>
<dbReference type="InterPro" id="IPR010982">
    <property type="entry name" value="Lambda_DNA-bd_dom_sf"/>
</dbReference>
<dbReference type="Gene3D" id="1.10.260.40">
    <property type="entry name" value="lambda repressor-like DNA-binding domains"/>
    <property type="match status" value="1"/>
</dbReference>
<proteinExistence type="predicted"/>
<organism evidence="2 3">
    <name type="scientific">Termititenax aidoneus</name>
    <dbReference type="NCBI Taxonomy" id="2218524"/>
    <lineage>
        <taxon>Bacteria</taxon>
        <taxon>Bacillati</taxon>
        <taxon>Candidatus Margulisiibacteriota</taxon>
        <taxon>Candidatus Termititenacia</taxon>
        <taxon>Candidatus Termititenacales</taxon>
        <taxon>Candidatus Termititenacaceae</taxon>
        <taxon>Candidatus Termititenax</taxon>
    </lineage>
</organism>
<dbReference type="SMART" id="SM00530">
    <property type="entry name" value="HTH_XRE"/>
    <property type="match status" value="1"/>
</dbReference>
<accession>A0A388T8C9</accession>
<keyword evidence="3" id="KW-1185">Reference proteome</keyword>
<name>A0A388T8C9_TERA1</name>
<evidence type="ECO:0000259" key="1">
    <source>
        <dbReference type="PROSITE" id="PS50943"/>
    </source>
</evidence>
<dbReference type="GO" id="GO:0003677">
    <property type="term" value="F:DNA binding"/>
    <property type="evidence" value="ECO:0007669"/>
    <property type="project" value="InterPro"/>
</dbReference>
<dbReference type="Proteomes" id="UP000269352">
    <property type="component" value="Unassembled WGS sequence"/>
</dbReference>
<sequence>MENKTTVEKRLKTLISTKLQEIREAAGGQSLEKMAEQLNLNYTVLFHIYSGKYLPRLTTLTQILDFYNLPIEIFFKDLTNKDKATLAKNASHATLISDFDKLDKPMQASILKIVRKLNLKEKKHRYSGK</sequence>
<dbReference type="SUPFAM" id="SSF47413">
    <property type="entry name" value="lambda repressor-like DNA-binding domains"/>
    <property type="match status" value="1"/>
</dbReference>
<reference evidence="2 3" key="1">
    <citation type="journal article" date="2019" name="ISME J.">
        <title>Genome analyses of uncultured TG2/ZB3 bacteria in 'Margulisbacteria' specifically attached to ectosymbiotic spirochetes of protists in the termite gut.</title>
        <authorList>
            <person name="Utami Y.D."/>
            <person name="Kuwahara H."/>
            <person name="Igai K."/>
            <person name="Murakami T."/>
            <person name="Sugaya K."/>
            <person name="Morikawa T."/>
            <person name="Nagura Y."/>
            <person name="Yuki M."/>
            <person name="Deevong P."/>
            <person name="Inoue T."/>
            <person name="Kihara K."/>
            <person name="Lo N."/>
            <person name="Yamada A."/>
            <person name="Ohkuma M."/>
            <person name="Hongoh Y."/>
        </authorList>
    </citation>
    <scope>NUCLEOTIDE SEQUENCE [LARGE SCALE GENOMIC DNA]</scope>
    <source>
        <strain evidence="2">NkOx7-01</strain>
    </source>
</reference>
<dbReference type="EMBL" id="BGZN01000003">
    <property type="protein sequence ID" value="GBR72886.1"/>
    <property type="molecule type" value="Genomic_DNA"/>
</dbReference>
<dbReference type="AlphaFoldDB" id="A0A388T8C9"/>
<evidence type="ECO:0000313" key="3">
    <source>
        <dbReference type="Proteomes" id="UP000269352"/>
    </source>
</evidence>
<evidence type="ECO:0000313" key="2">
    <source>
        <dbReference type="EMBL" id="GBR72886.1"/>
    </source>
</evidence>
<dbReference type="InterPro" id="IPR001387">
    <property type="entry name" value="Cro/C1-type_HTH"/>
</dbReference>
<dbReference type="CDD" id="cd00093">
    <property type="entry name" value="HTH_XRE"/>
    <property type="match status" value="1"/>
</dbReference>
<comment type="caution">
    <text evidence="2">The sequence shown here is derived from an EMBL/GenBank/DDBJ whole genome shotgun (WGS) entry which is preliminary data.</text>
</comment>